<dbReference type="PATRIC" id="fig|662479.7.peg.3081"/>
<evidence type="ECO:0000313" key="1">
    <source>
        <dbReference type="EMBL" id="ELZ91672.1"/>
    </source>
</evidence>
<name>M0I6N2_9EURY</name>
<dbReference type="Pfam" id="PF20127">
    <property type="entry name" value="DUF6517"/>
    <property type="match status" value="1"/>
</dbReference>
<evidence type="ECO:0008006" key="3">
    <source>
        <dbReference type="Google" id="ProtNLM"/>
    </source>
</evidence>
<proteinExistence type="predicted"/>
<dbReference type="RefSeq" id="WP_008321463.1">
    <property type="nucleotide sequence ID" value="NZ_AOLN01000018.1"/>
</dbReference>
<keyword evidence="2" id="KW-1185">Reference proteome</keyword>
<gene>
    <name evidence="1" type="ORF">C440_15199</name>
</gene>
<reference evidence="1 2" key="1">
    <citation type="journal article" date="2014" name="PLoS Genet.">
        <title>Phylogenetically driven sequencing of extremely halophilic archaea reveals strategies for static and dynamic osmo-response.</title>
        <authorList>
            <person name="Becker E.A."/>
            <person name="Seitzer P.M."/>
            <person name="Tritt A."/>
            <person name="Larsen D."/>
            <person name="Krusor M."/>
            <person name="Yao A.I."/>
            <person name="Wu D."/>
            <person name="Madern D."/>
            <person name="Eisen J.A."/>
            <person name="Darling A.E."/>
            <person name="Facciotti M.T."/>
        </authorList>
    </citation>
    <scope>NUCLEOTIDE SEQUENCE [LARGE SCALE GENOMIC DNA]</scope>
    <source>
        <strain evidence="1 2">ATCC BAA-1512</strain>
    </source>
</reference>
<comment type="caution">
    <text evidence="1">The sequence shown here is derived from an EMBL/GenBank/DDBJ whole genome shotgun (WGS) entry which is preliminary data.</text>
</comment>
<accession>M0I6N2</accession>
<dbReference type="InterPro" id="IPR045396">
    <property type="entry name" value="DUF6517"/>
</dbReference>
<sequence length="243" mass="24603">MRSVRSTLSPTLAVVLVVVFAGCLGGGTTFSADPATIPPTAYESHGYVYGNSTVIPLSYEVGVGPATRTVGVETWVSGYSKTTADGDISALAVVSSPDATVAGQSVNPLSNVGNRELVRTGLDLLADAQALGNVSEVNGVREVGARNVTMLGAETELVTYAGTVEVEPGEMTVDGEPLASDGGTADVRIHVATVEHESDIVVVIAVHGAGMDETDAVAALAAAVEHPGTVEKTVGANESNAVQ</sequence>
<dbReference type="PROSITE" id="PS51257">
    <property type="entry name" value="PROKAR_LIPOPROTEIN"/>
    <property type="match status" value="1"/>
</dbReference>
<evidence type="ECO:0000313" key="2">
    <source>
        <dbReference type="Proteomes" id="UP000011550"/>
    </source>
</evidence>
<dbReference type="EMBL" id="AOLN01000018">
    <property type="protein sequence ID" value="ELZ91672.1"/>
    <property type="molecule type" value="Genomic_DNA"/>
</dbReference>
<protein>
    <recommendedName>
        <fullName evidence="3">Lipoprotein</fullName>
    </recommendedName>
</protein>
<dbReference type="Proteomes" id="UP000011550">
    <property type="component" value="Unassembled WGS sequence"/>
</dbReference>
<dbReference type="AlphaFoldDB" id="M0I6N2"/>
<dbReference type="OrthoDB" id="205286at2157"/>
<organism evidence="1 2">
    <name type="scientific">Haloferax mucosum ATCC BAA-1512</name>
    <dbReference type="NCBI Taxonomy" id="662479"/>
    <lineage>
        <taxon>Archaea</taxon>
        <taxon>Methanobacteriati</taxon>
        <taxon>Methanobacteriota</taxon>
        <taxon>Stenosarchaea group</taxon>
        <taxon>Halobacteria</taxon>
        <taxon>Halobacteriales</taxon>
        <taxon>Haloferacaceae</taxon>
        <taxon>Haloferax</taxon>
    </lineage>
</organism>